<dbReference type="PANTHER" id="PTHR43344">
    <property type="entry name" value="PHOSPHOSERINE PHOSPHATASE"/>
    <property type="match status" value="1"/>
</dbReference>
<dbReference type="Pfam" id="PF12710">
    <property type="entry name" value="HAD"/>
    <property type="match status" value="1"/>
</dbReference>
<dbReference type="InterPro" id="IPR023214">
    <property type="entry name" value="HAD_sf"/>
</dbReference>
<dbReference type="CDD" id="cd01427">
    <property type="entry name" value="HAD_like"/>
    <property type="match status" value="1"/>
</dbReference>
<dbReference type="PANTHER" id="PTHR43344:SF13">
    <property type="entry name" value="PHOSPHATASE RV3661-RELATED"/>
    <property type="match status" value="1"/>
</dbReference>
<dbReference type="InterPro" id="IPR036412">
    <property type="entry name" value="HAD-like_sf"/>
</dbReference>
<keyword evidence="2 5" id="KW-0378">Hydrolase</keyword>
<dbReference type="GO" id="GO:0046872">
    <property type="term" value="F:metal ion binding"/>
    <property type="evidence" value="ECO:0007669"/>
    <property type="project" value="UniProtKB-KW"/>
</dbReference>
<dbReference type="AlphaFoldDB" id="A0A8I2C1V5"/>
<keyword evidence="3" id="KW-0460">Magnesium</keyword>
<feature type="chain" id="PRO_5034122468" evidence="4">
    <location>
        <begin position="22"/>
        <end position="340"/>
    </location>
</feature>
<keyword evidence="4" id="KW-0732">Signal</keyword>
<sequence>MMVRLAAVLLACLVAITVAVAQPADPLPSWKDGAAKSAIVDFVARVTTEGGRDFVPPAERIATFDNDGTLWTEQPFYFQLAFAFDRVKTMAPQHPDWKMRQPFKALLEKDTKALAASGEKGLLQIVAATHAGITTDAFAQSVRDWLASARHPRFNRPYDSLVYQPMLELLAYLRANGFKTFVVSGGGVEFMRPWMEKVYGIPPEQVVGSSGVVKFQIGPDGKPVLMKQAKVEFIDDGPGKPVGINRFIGRRPIFAFGNSDGDLQMLQWTAAGPGARFAGIVHHTDEVREYAYDRQSKVGKLDKALDAAAAGGWTVVDMKQDWKEVFPPLATSGTAKETKP</sequence>
<accession>A0A8I2C1V5</accession>
<evidence type="ECO:0000313" key="6">
    <source>
        <dbReference type="Proteomes" id="UP000673383"/>
    </source>
</evidence>
<dbReference type="GO" id="GO:0016787">
    <property type="term" value="F:hydrolase activity"/>
    <property type="evidence" value="ECO:0007669"/>
    <property type="project" value="UniProtKB-KW"/>
</dbReference>
<organism evidence="5 6">
    <name type="scientific">Bradyrhizobium elkanii</name>
    <dbReference type="NCBI Taxonomy" id="29448"/>
    <lineage>
        <taxon>Bacteria</taxon>
        <taxon>Pseudomonadati</taxon>
        <taxon>Pseudomonadota</taxon>
        <taxon>Alphaproteobacteria</taxon>
        <taxon>Hyphomicrobiales</taxon>
        <taxon>Nitrobacteraceae</taxon>
        <taxon>Bradyrhizobium</taxon>
    </lineage>
</organism>
<protein>
    <submittedName>
        <fullName evidence="5">Phosphoglycolate phosphatase-like HAD superfamily hydrolase</fullName>
    </submittedName>
</protein>
<gene>
    <name evidence="5" type="ORF">JOH49_004868</name>
</gene>
<feature type="signal peptide" evidence="4">
    <location>
        <begin position="1"/>
        <end position="21"/>
    </location>
</feature>
<dbReference type="EMBL" id="JAFICZ010000001">
    <property type="protein sequence ID" value="MBP1295115.1"/>
    <property type="molecule type" value="Genomic_DNA"/>
</dbReference>
<proteinExistence type="predicted"/>
<evidence type="ECO:0000256" key="1">
    <source>
        <dbReference type="ARBA" id="ARBA00022723"/>
    </source>
</evidence>
<evidence type="ECO:0000256" key="2">
    <source>
        <dbReference type="ARBA" id="ARBA00022801"/>
    </source>
</evidence>
<evidence type="ECO:0000256" key="4">
    <source>
        <dbReference type="SAM" id="SignalP"/>
    </source>
</evidence>
<dbReference type="Gene3D" id="3.40.50.1000">
    <property type="entry name" value="HAD superfamily/HAD-like"/>
    <property type="match status" value="1"/>
</dbReference>
<reference evidence="5" key="1">
    <citation type="submission" date="2021-02" db="EMBL/GenBank/DDBJ databases">
        <title>Genomic Encyclopedia of Type Strains, Phase IV (KMG-V): Genome sequencing to study the core and pangenomes of soil and plant-associated prokaryotes.</title>
        <authorList>
            <person name="Whitman W."/>
        </authorList>
    </citation>
    <scope>NUCLEOTIDE SEQUENCE</scope>
    <source>
        <strain evidence="5">USDA 406</strain>
    </source>
</reference>
<dbReference type="RefSeq" id="WP_172647290.1">
    <property type="nucleotide sequence ID" value="NZ_JAFICZ010000001.1"/>
</dbReference>
<evidence type="ECO:0000256" key="3">
    <source>
        <dbReference type="ARBA" id="ARBA00022842"/>
    </source>
</evidence>
<dbReference type="Proteomes" id="UP000673383">
    <property type="component" value="Unassembled WGS sequence"/>
</dbReference>
<dbReference type="InterPro" id="IPR050582">
    <property type="entry name" value="HAD-like_SerB"/>
</dbReference>
<dbReference type="SUPFAM" id="SSF56784">
    <property type="entry name" value="HAD-like"/>
    <property type="match status" value="1"/>
</dbReference>
<name>A0A8I2C1V5_BRAEL</name>
<evidence type="ECO:0000313" key="5">
    <source>
        <dbReference type="EMBL" id="MBP1295115.1"/>
    </source>
</evidence>
<comment type="caution">
    <text evidence="5">The sequence shown here is derived from an EMBL/GenBank/DDBJ whole genome shotgun (WGS) entry which is preliminary data.</text>
</comment>
<keyword evidence="1" id="KW-0479">Metal-binding</keyword>